<feature type="coiled-coil region" evidence="1">
    <location>
        <begin position="432"/>
        <end position="459"/>
    </location>
</feature>
<feature type="region of interest" description="Disordered" evidence="2">
    <location>
        <begin position="109"/>
        <end position="148"/>
    </location>
</feature>
<gene>
    <name evidence="3" type="ORF">PBS003_LOCUS6657</name>
</gene>
<name>A0AAU9L5J1_9STRA</name>
<dbReference type="Proteomes" id="UP001160483">
    <property type="component" value="Unassembled WGS sequence"/>
</dbReference>
<feature type="compositionally biased region" description="Basic and acidic residues" evidence="2">
    <location>
        <begin position="1"/>
        <end position="22"/>
    </location>
</feature>
<sequence length="904" mass="99515">MITHFAEKLASKSGSHRTDPVTKLELNPSSPVEGIVHKEADEAVSPQRDCTSSATKCFDVCDSSPVKNVVHRLETQQEDDNALESLKIRTKRDFFSEKRRSISVSHEKEKYNAQVAERAKREAETKDQVRSPAKKHSRIRKSSAMSSVRNMASRFEKKADQSLDNLSFRTVRSFFPTEKSIHVGAEKQKYEAIEQEKQSAKEAEEKFARRSFQESRIGSDVATTWTKPKAFAIVEPLAEDTVAEETLSMDDMSYTLVKPNETAALDTSRTSELHSRRHTVAGREEVPNVRGIAYRFETKRANSVVTAPVRTIDTFIVADSEVSVRVSAEKAKFENQVKTSSVPTKRTIDTFIVPKSEGSVCVSAEKAKFEAPDKQVRATVRTIDTFIVPDSEASVRVSAEKAKFEAPEKLVKAAVRTIDTFIVPESEVSIHVAAEKAKLEALEKQKQSELDAQAAIEKQKLARTMLWASEKAKLEQARQLTEEVKAIDDAMMADEMKESKVIQETEMAKPTEVTTEAETVVAGVFKTAEVAAEVSRLDDVALGSGLATETDVVTRTMVAKAEKIREGDLASDTEAVKARLDTRIGKDDDTVVVKVIDMVKQTEVAAESKEAKEAEEVNESEVAAEGTNEVEVATVNDAEVAKMSEVVETTTGAEVAKVTEAKLEQTAVKETEVTKHAADFRQTDVEEITKAKEADEALKLEKVEETEMDNGMMGAVALEEGLQTEEVLQTEETTKALKQNEMAKVAHDGKTIDFVQGCEMVTSMKKAKVTEEVDDIVKEDEVVKVVKETEEVTKKEAAGECNVVRTSKTVEIVDNVEAVNETLGKEKQAVRNAPNLTISAVEVTVERQTFGDNVSTAQHVHWLSLPVSVNPALARLHTVLSDHDPLTAYALYPSSPSSPSSQSG</sequence>
<dbReference type="EMBL" id="CAKKTJ010000322">
    <property type="protein sequence ID" value="CAH0480030.1"/>
    <property type="molecule type" value="Genomic_DNA"/>
</dbReference>
<proteinExistence type="predicted"/>
<protein>
    <submittedName>
        <fullName evidence="3">Uncharacterized protein</fullName>
    </submittedName>
</protein>
<feature type="compositionally biased region" description="Basic residues" evidence="2">
    <location>
        <begin position="132"/>
        <end position="141"/>
    </location>
</feature>
<feature type="coiled-coil region" evidence="1">
    <location>
        <begin position="183"/>
        <end position="210"/>
    </location>
</feature>
<evidence type="ECO:0000256" key="2">
    <source>
        <dbReference type="SAM" id="MobiDB-lite"/>
    </source>
</evidence>
<evidence type="ECO:0000313" key="3">
    <source>
        <dbReference type="EMBL" id="CAH0480030.1"/>
    </source>
</evidence>
<reference evidence="3" key="1">
    <citation type="submission" date="2021-11" db="EMBL/GenBank/DDBJ databases">
        <authorList>
            <person name="Islam A."/>
            <person name="Islam S."/>
            <person name="Flora M.S."/>
            <person name="Rahman M."/>
            <person name="Ziaur R.M."/>
            <person name="Epstein J.H."/>
            <person name="Hassan M."/>
            <person name="Klassen M."/>
            <person name="Woodard K."/>
            <person name="Webb A."/>
            <person name="Webby R.J."/>
            <person name="El Zowalaty M.E."/>
        </authorList>
    </citation>
    <scope>NUCLEOTIDE SEQUENCE</scope>
    <source>
        <strain evidence="3">Pbs3</strain>
    </source>
</reference>
<keyword evidence="1" id="KW-0175">Coiled coil</keyword>
<evidence type="ECO:0000313" key="4">
    <source>
        <dbReference type="Proteomes" id="UP001160483"/>
    </source>
</evidence>
<accession>A0AAU9L5J1</accession>
<feature type="region of interest" description="Disordered" evidence="2">
    <location>
        <begin position="1"/>
        <end position="32"/>
    </location>
</feature>
<comment type="caution">
    <text evidence="3">The sequence shown here is derived from an EMBL/GenBank/DDBJ whole genome shotgun (WGS) entry which is preliminary data.</text>
</comment>
<dbReference type="AlphaFoldDB" id="A0AAU9L5J1"/>
<feature type="compositionally biased region" description="Basic and acidic residues" evidence="2">
    <location>
        <begin position="109"/>
        <end position="129"/>
    </location>
</feature>
<organism evidence="3 4">
    <name type="scientific">Peronospora belbahrii</name>
    <dbReference type="NCBI Taxonomy" id="622444"/>
    <lineage>
        <taxon>Eukaryota</taxon>
        <taxon>Sar</taxon>
        <taxon>Stramenopiles</taxon>
        <taxon>Oomycota</taxon>
        <taxon>Peronosporomycetes</taxon>
        <taxon>Peronosporales</taxon>
        <taxon>Peronosporaceae</taxon>
        <taxon>Peronospora</taxon>
    </lineage>
</organism>
<evidence type="ECO:0000256" key="1">
    <source>
        <dbReference type="SAM" id="Coils"/>
    </source>
</evidence>